<dbReference type="Gene3D" id="1.10.3520.10">
    <property type="entry name" value="Glycolipid transfer protein"/>
    <property type="match status" value="1"/>
</dbReference>
<proteinExistence type="predicted"/>
<dbReference type="GO" id="GO:0005829">
    <property type="term" value="C:cytosol"/>
    <property type="evidence" value="ECO:0007669"/>
    <property type="project" value="TreeGrafter"/>
</dbReference>
<dbReference type="EnsemblMetazoa" id="XM_019912590.1">
    <property type="protein sequence ID" value="XP_019768149.1"/>
    <property type="gene ID" value="LOC109543069"/>
</dbReference>
<keyword evidence="4" id="KW-1185">Reference proteome</keyword>
<accession>A0AAR5Q4G5</accession>
<sequence>MSELNRAAASRDAAKTAFSVLQVQFPVATDRLRTLDFLEAAHGLVTIVERFGKVFAPVINDMNGNIKKLRNRYEEDCASHAHLEEMILREQVEGGMVATDALLWLRRALHFLSQFFECIIMDSESERATQDLVPMMQQAYSETLEPYHGWLGTQLFNVMSRFAPNRSDLFYTLALDHSHRDEQVLRDLRQYHQRMAACVLQLTQFYADHRLEDGL</sequence>
<dbReference type="PANTHER" id="PTHR10219:SF25">
    <property type="entry name" value="PLECKSTRIN HOMOLOGY DOMAIN-CONTAINING FAMILY A MEMBER 8"/>
    <property type="match status" value="1"/>
</dbReference>
<reference evidence="3" key="2">
    <citation type="submission" date="2024-08" db="UniProtKB">
        <authorList>
            <consortium name="EnsemblMetazoa"/>
        </authorList>
    </citation>
    <scope>IDENTIFICATION</scope>
</reference>
<dbReference type="Pfam" id="PF08718">
    <property type="entry name" value="GLTP"/>
    <property type="match status" value="1"/>
</dbReference>
<dbReference type="FunFam" id="1.10.3520.10:FF:000001">
    <property type="entry name" value="Pleckstrin domain-containing family A member 8"/>
    <property type="match status" value="1"/>
</dbReference>
<dbReference type="GO" id="GO:1902388">
    <property type="term" value="F:ceramide 1-phosphate transfer activity"/>
    <property type="evidence" value="ECO:0007669"/>
    <property type="project" value="TreeGrafter"/>
</dbReference>
<dbReference type="AlphaFoldDB" id="A0AAR5Q4G5"/>
<name>A0AAR5Q4G5_DENPD</name>
<reference evidence="4" key="1">
    <citation type="journal article" date="2013" name="Genome Biol.">
        <title>Draft genome of the mountain pine beetle, Dendroctonus ponderosae Hopkins, a major forest pest.</title>
        <authorList>
            <person name="Keeling C.I."/>
            <person name="Yuen M.M."/>
            <person name="Liao N.Y."/>
            <person name="Docking T.R."/>
            <person name="Chan S.K."/>
            <person name="Taylor G.A."/>
            <person name="Palmquist D.L."/>
            <person name="Jackman S.D."/>
            <person name="Nguyen A."/>
            <person name="Li M."/>
            <person name="Henderson H."/>
            <person name="Janes J.K."/>
            <person name="Zhao Y."/>
            <person name="Pandoh P."/>
            <person name="Moore R."/>
            <person name="Sperling F.A."/>
            <person name="Huber D.P."/>
            <person name="Birol I."/>
            <person name="Jones S.J."/>
            <person name="Bohlmann J."/>
        </authorList>
    </citation>
    <scope>NUCLEOTIDE SEQUENCE</scope>
</reference>
<dbReference type="SUPFAM" id="SSF110004">
    <property type="entry name" value="Glycolipid transfer protein, GLTP"/>
    <property type="match status" value="1"/>
</dbReference>
<dbReference type="InterPro" id="IPR036497">
    <property type="entry name" value="GLTP_sf"/>
</dbReference>
<evidence type="ECO:0000259" key="2">
    <source>
        <dbReference type="Pfam" id="PF08718"/>
    </source>
</evidence>
<dbReference type="Proteomes" id="UP000019118">
    <property type="component" value="Unassembled WGS sequence"/>
</dbReference>
<evidence type="ECO:0000256" key="1">
    <source>
        <dbReference type="ARBA" id="ARBA00022448"/>
    </source>
</evidence>
<dbReference type="KEGG" id="dpa:109543069"/>
<dbReference type="GO" id="GO:1902387">
    <property type="term" value="F:ceramide 1-phosphate binding"/>
    <property type="evidence" value="ECO:0007669"/>
    <property type="project" value="TreeGrafter"/>
</dbReference>
<dbReference type="GO" id="GO:0016020">
    <property type="term" value="C:membrane"/>
    <property type="evidence" value="ECO:0007669"/>
    <property type="project" value="TreeGrafter"/>
</dbReference>
<organism evidence="3 4">
    <name type="scientific">Dendroctonus ponderosae</name>
    <name type="common">Mountain pine beetle</name>
    <dbReference type="NCBI Taxonomy" id="77166"/>
    <lineage>
        <taxon>Eukaryota</taxon>
        <taxon>Metazoa</taxon>
        <taxon>Ecdysozoa</taxon>
        <taxon>Arthropoda</taxon>
        <taxon>Hexapoda</taxon>
        <taxon>Insecta</taxon>
        <taxon>Pterygota</taxon>
        <taxon>Neoptera</taxon>
        <taxon>Endopterygota</taxon>
        <taxon>Coleoptera</taxon>
        <taxon>Polyphaga</taxon>
        <taxon>Cucujiformia</taxon>
        <taxon>Curculionidae</taxon>
        <taxon>Scolytinae</taxon>
        <taxon>Dendroctonus</taxon>
    </lineage>
</organism>
<evidence type="ECO:0000313" key="3">
    <source>
        <dbReference type="EnsemblMetazoa" id="XP_019768149.1"/>
    </source>
</evidence>
<dbReference type="InterPro" id="IPR014830">
    <property type="entry name" value="Glycolipid_transfer_prot_dom"/>
</dbReference>
<dbReference type="RefSeq" id="XP_019768149.1">
    <property type="nucleotide sequence ID" value="XM_019912590.2"/>
</dbReference>
<keyword evidence="1" id="KW-0813">Transport</keyword>
<dbReference type="GeneID" id="109543069"/>
<protein>
    <recommendedName>
        <fullName evidence="2">Glycolipid transfer protein domain-containing protein</fullName>
    </recommendedName>
</protein>
<evidence type="ECO:0000313" key="4">
    <source>
        <dbReference type="Proteomes" id="UP000019118"/>
    </source>
</evidence>
<feature type="domain" description="Glycolipid transfer protein" evidence="2">
    <location>
        <begin position="33"/>
        <end position="173"/>
    </location>
</feature>
<dbReference type="PANTHER" id="PTHR10219">
    <property type="entry name" value="GLYCOLIPID TRANSFER PROTEIN-RELATED"/>
    <property type="match status" value="1"/>
</dbReference>